<dbReference type="Pfam" id="PF00934">
    <property type="entry name" value="PE"/>
    <property type="match status" value="1"/>
</dbReference>
<name>A0A9P3UX62_9MYCO</name>
<gene>
    <name evidence="3" type="ORF">Mkiyose1413_17790</name>
    <name evidence="2" type="ORF">SRL2020028_20600</name>
</gene>
<dbReference type="EMBL" id="BRZI01000009">
    <property type="protein sequence ID" value="GLD29896.1"/>
    <property type="molecule type" value="Genomic_DNA"/>
</dbReference>
<evidence type="ECO:0000313" key="2">
    <source>
        <dbReference type="EMBL" id="GLB82804.1"/>
    </source>
</evidence>
<protein>
    <recommendedName>
        <fullName evidence="1">PE domain-containing protein</fullName>
    </recommendedName>
</protein>
<organism evidence="3 4">
    <name type="scientific">Mycobacterium kiyosense</name>
    <dbReference type="NCBI Taxonomy" id="2871094"/>
    <lineage>
        <taxon>Bacteria</taxon>
        <taxon>Bacillati</taxon>
        <taxon>Actinomycetota</taxon>
        <taxon>Actinomycetes</taxon>
        <taxon>Mycobacteriales</taxon>
        <taxon>Mycobacteriaceae</taxon>
        <taxon>Mycobacterium</taxon>
    </lineage>
</organism>
<feature type="domain" description="PE" evidence="1">
    <location>
        <begin position="6"/>
        <end position="96"/>
    </location>
</feature>
<dbReference type="Proteomes" id="UP001064782">
    <property type="component" value="Unassembled WGS sequence"/>
</dbReference>
<keyword evidence="4" id="KW-1185">Reference proteome</keyword>
<evidence type="ECO:0000259" key="1">
    <source>
        <dbReference type="Pfam" id="PF00934"/>
    </source>
</evidence>
<accession>A0A9P3UX62</accession>
<dbReference type="SUPFAM" id="SSF140459">
    <property type="entry name" value="PE/PPE dimer-like"/>
    <property type="match status" value="1"/>
</dbReference>
<dbReference type="InterPro" id="IPR038332">
    <property type="entry name" value="PPE_sf"/>
</dbReference>
<evidence type="ECO:0000313" key="4">
    <source>
        <dbReference type="Proteomes" id="UP001064782"/>
    </source>
</evidence>
<dbReference type="EMBL" id="BRXE01000016">
    <property type="protein sequence ID" value="GLB82804.1"/>
    <property type="molecule type" value="Genomic_DNA"/>
</dbReference>
<dbReference type="Gene3D" id="1.10.287.850">
    <property type="entry name" value="HP0062-like domain"/>
    <property type="match status" value="1"/>
</dbReference>
<evidence type="ECO:0000313" key="3">
    <source>
        <dbReference type="EMBL" id="GLD29896.1"/>
    </source>
</evidence>
<sequence length="288" mass="30157">MRVSYVSVVPETVAAAASNLANLGSTISAANAAAAAPTTSVLAAAQDEVSTAIAALFGSHAHQFQALSAKAAAFHDQFVQALTGGAASYVKAEAANVLGLMSGSQAGALGAAAAAGGPAAFDVGSIFNFLGEIAPATEKFLDQLTPKLEADFKAAELAARDLRSKQLVAKGLRILAKDGAILYTDGKEILAVGGRYPFLYSPDFIYARKFITDAWGVTPQTLNTLLQSEIHVFARSEGLAQNFFQKVGNQIYQIETNAQGTVINKFLTTEAIFKRWVAMTANGPRLRV</sequence>
<reference evidence="3" key="1">
    <citation type="submission" date="2022-08" db="EMBL/GenBank/DDBJ databases">
        <title>Mycobacterium kiyosense sp. nov., scotochromogenic slow-glowing species isolated from respiratory specimens.</title>
        <authorList>
            <person name="Fukano H."/>
            <person name="Kazumi Y."/>
            <person name="Sakagami N."/>
            <person name="Ato M."/>
            <person name="Mitarai S."/>
            <person name="Hoshino Y."/>
        </authorList>
    </citation>
    <scope>NUCLEOTIDE SEQUENCE</scope>
    <source>
        <strain evidence="3">1413</strain>
        <strain evidence="2">SRL2020-028</strain>
    </source>
</reference>
<proteinExistence type="predicted"/>
<dbReference type="InterPro" id="IPR000084">
    <property type="entry name" value="PE-PGRS_N"/>
</dbReference>
<comment type="caution">
    <text evidence="3">The sequence shown here is derived from an EMBL/GenBank/DDBJ whole genome shotgun (WGS) entry which is preliminary data.</text>
</comment>
<dbReference type="Proteomes" id="UP001165663">
    <property type="component" value="Unassembled WGS sequence"/>
</dbReference>
<dbReference type="AlphaFoldDB" id="A0A9P3UX62"/>
<dbReference type="FunFam" id="1.10.287.850:FF:000001">
    <property type="entry name" value="PE_PGRS39"/>
    <property type="match status" value="1"/>
</dbReference>